<organism evidence="1">
    <name type="scientific">Anopheles atroparvus</name>
    <name type="common">European mosquito</name>
    <dbReference type="NCBI Taxonomy" id="41427"/>
    <lineage>
        <taxon>Eukaryota</taxon>
        <taxon>Metazoa</taxon>
        <taxon>Ecdysozoa</taxon>
        <taxon>Arthropoda</taxon>
        <taxon>Hexapoda</taxon>
        <taxon>Insecta</taxon>
        <taxon>Pterygota</taxon>
        <taxon>Neoptera</taxon>
        <taxon>Endopterygota</taxon>
        <taxon>Diptera</taxon>
        <taxon>Nematocera</taxon>
        <taxon>Culicoidea</taxon>
        <taxon>Culicidae</taxon>
        <taxon>Anophelinae</taxon>
        <taxon>Anopheles</taxon>
    </lineage>
</organism>
<dbReference type="AlphaFoldDB" id="A0A182IR37"/>
<reference evidence="1" key="1">
    <citation type="submission" date="2022-08" db="UniProtKB">
        <authorList>
            <consortium name="EnsemblMetazoa"/>
        </authorList>
    </citation>
    <scope>IDENTIFICATION</scope>
    <source>
        <strain evidence="1">EBRO</strain>
    </source>
</reference>
<dbReference type="VEuPathDB" id="VectorBase:AATE003874"/>
<name>A0A182IR37_ANOAO</name>
<dbReference type="EnsemblMetazoa" id="AATE003874-RA">
    <property type="protein sequence ID" value="AATE003874-PA.1"/>
    <property type="gene ID" value="AATE003874"/>
</dbReference>
<protein>
    <submittedName>
        <fullName evidence="1">Uncharacterized protein</fullName>
    </submittedName>
</protein>
<sequence>MLPTSSGAAAAASSASSSCSSGRQAPSASCVRLGNCRRVSAMVLLAVLLLLFLPADVQGDYENTWNSYYEQPCCGGTANGPFHLRHHGVTKRNANRANGPNSLGRGASEKGCQRVFSIRSALDG</sequence>
<dbReference type="STRING" id="41427.A0A182IR37"/>
<evidence type="ECO:0000313" key="1">
    <source>
        <dbReference type="EnsemblMetazoa" id="AATE003874-PA.1"/>
    </source>
</evidence>
<proteinExistence type="predicted"/>
<accession>A0A182IR37</accession>